<dbReference type="PANTHER" id="PTHR43742:SF6">
    <property type="entry name" value="OXIDOREDUCTASE YYAE-RELATED"/>
    <property type="match status" value="1"/>
</dbReference>
<dbReference type="OrthoDB" id="9759518at2"/>
<dbReference type="PATRIC" id="fig|33050.5.peg.3188"/>
<sequence length="702" mass="75961">MAFTTIPGADGDHITYCRVCEALCGMIATVADGKIVKVRPDRDNPHSRGHICVKGPALAEVTYDPDRVTTPLKRVGGPGEFAPVGWDEALNDIAARLSASIDAHGSQSFAMNTGNPPSMGWPSSMGNYLFSRAMDCTKLFTPSSEDITSVVLATELIFGTHGFVFPDLAQCDHLLIFGSNPLVSHGSLLIAPRFKEDLVEIAERGRVIVVDPRRSETARKFEHVSIIPAGDVWLLGAMVRTVLVEGLADMDFVERHCTGFAELAAAIDWITPELAAPRCGIEADEIRTLARDFVAAPRAAAMGRIGICRASYSTLTNYFLHLLNVLGGKFHKPGGVGWGHGGTATEAQSTGPGHARHKRHSSRVSGQASVWGTQSSLTFLEEMTTPGEGQIRTLLTVGANPVLSMPGGPRLPKGFAGLDLMVSVDLYMTETSRHAHYILPATTALEREDINQFFMNHMVRPFAQYVPAVVPPTGQARGEYEILRDLAARMDRDGAFGNMTPFEMADGALQAGIEGQDGLSLAKLKANPHGVMIERGRWAFDFEKRIGHPDGKIHLWDDIAGDEVARLRAEPDPDPNMLRLINLRKLRSINSWMHNVDKLVRSDSPALLINPADAAARGIDDGMAVKISTQWGTIEVVAEVTDEVRPGCVAYPHGWGHRGGWQGANAQPGRNLNEITPATPDQAEQVSGMSWLEGFAVEICAA</sequence>
<keyword evidence="2" id="KW-0479">Metal-binding</keyword>
<dbReference type="InterPro" id="IPR006963">
    <property type="entry name" value="Mopterin_OxRdtase_4Fe-4S_dom"/>
</dbReference>
<dbReference type="GO" id="GO:0043546">
    <property type="term" value="F:molybdopterin cofactor binding"/>
    <property type="evidence" value="ECO:0007669"/>
    <property type="project" value="InterPro"/>
</dbReference>
<feature type="domain" description="4Fe-4S Mo/W bis-MGD-type" evidence="6">
    <location>
        <begin position="10"/>
        <end position="66"/>
    </location>
</feature>
<dbReference type="RefSeq" id="WP_054588837.1">
    <property type="nucleotide sequence ID" value="NZ_CP012700.1"/>
</dbReference>
<dbReference type="SMART" id="SM00926">
    <property type="entry name" value="Molybdop_Fe4S4"/>
    <property type="match status" value="1"/>
</dbReference>
<gene>
    <name evidence="7" type="ORF">AN936_15370</name>
</gene>
<dbReference type="Proteomes" id="UP000058074">
    <property type="component" value="Chromosome"/>
</dbReference>
<organism evidence="7 8">
    <name type="scientific">Sphingopyxis macrogoltabida</name>
    <name type="common">Sphingomonas macrogoltabidus</name>
    <dbReference type="NCBI Taxonomy" id="33050"/>
    <lineage>
        <taxon>Bacteria</taxon>
        <taxon>Pseudomonadati</taxon>
        <taxon>Pseudomonadota</taxon>
        <taxon>Alphaproteobacteria</taxon>
        <taxon>Sphingomonadales</taxon>
        <taxon>Sphingomonadaceae</taxon>
        <taxon>Sphingopyxis</taxon>
    </lineage>
</organism>
<evidence type="ECO:0000313" key="7">
    <source>
        <dbReference type="EMBL" id="ALH81682.1"/>
    </source>
</evidence>
<accession>A0A0N9UE60</accession>
<dbReference type="GO" id="GO:0046872">
    <property type="term" value="F:metal ion binding"/>
    <property type="evidence" value="ECO:0007669"/>
    <property type="project" value="UniProtKB-KW"/>
</dbReference>
<name>A0A0N9UE60_SPHMC</name>
<dbReference type="Pfam" id="PF00384">
    <property type="entry name" value="Molybdopterin"/>
    <property type="match status" value="1"/>
</dbReference>
<dbReference type="InterPro" id="IPR006657">
    <property type="entry name" value="MoPterin_dinucl-bd_dom"/>
</dbReference>
<dbReference type="Pfam" id="PF04879">
    <property type="entry name" value="Molybdop_Fe4S4"/>
    <property type="match status" value="1"/>
</dbReference>
<dbReference type="InterPro" id="IPR009010">
    <property type="entry name" value="Asp_de-COase-like_dom_sf"/>
</dbReference>
<evidence type="ECO:0000256" key="1">
    <source>
        <dbReference type="ARBA" id="ARBA00010312"/>
    </source>
</evidence>
<dbReference type="Pfam" id="PF01568">
    <property type="entry name" value="Molydop_binding"/>
    <property type="match status" value="1"/>
</dbReference>
<dbReference type="InterPro" id="IPR050612">
    <property type="entry name" value="Prok_Mopterin_Oxidored"/>
</dbReference>
<dbReference type="InterPro" id="IPR006656">
    <property type="entry name" value="Mopterin_OxRdtase"/>
</dbReference>
<comment type="similarity">
    <text evidence="1">Belongs to the prokaryotic molybdopterin-containing oxidoreductase family.</text>
</comment>
<protein>
    <recommendedName>
        <fullName evidence="6">4Fe-4S Mo/W bis-MGD-type domain-containing protein</fullName>
    </recommendedName>
</protein>
<dbReference type="Gene3D" id="3.40.50.740">
    <property type="match status" value="1"/>
</dbReference>
<keyword evidence="3" id="KW-0408">Iron</keyword>
<feature type="region of interest" description="Disordered" evidence="5">
    <location>
        <begin position="346"/>
        <end position="367"/>
    </location>
</feature>
<evidence type="ECO:0000313" key="8">
    <source>
        <dbReference type="Proteomes" id="UP000058074"/>
    </source>
</evidence>
<dbReference type="EMBL" id="CP012700">
    <property type="protein sequence ID" value="ALH81682.1"/>
    <property type="molecule type" value="Genomic_DNA"/>
</dbReference>
<dbReference type="PANTHER" id="PTHR43742">
    <property type="entry name" value="TRIMETHYLAMINE-N-OXIDE REDUCTASE"/>
    <property type="match status" value="1"/>
</dbReference>
<dbReference type="SUPFAM" id="SSF50692">
    <property type="entry name" value="ADC-like"/>
    <property type="match status" value="1"/>
</dbReference>
<dbReference type="Gene3D" id="3.40.228.10">
    <property type="entry name" value="Dimethylsulfoxide Reductase, domain 2"/>
    <property type="match status" value="1"/>
</dbReference>
<evidence type="ECO:0000256" key="2">
    <source>
        <dbReference type="ARBA" id="ARBA00022723"/>
    </source>
</evidence>
<evidence type="ECO:0000256" key="4">
    <source>
        <dbReference type="ARBA" id="ARBA00023014"/>
    </source>
</evidence>
<reference evidence="7 8" key="1">
    <citation type="journal article" date="2015" name="Genome Announc.">
        <title>Complete Genome Sequence of Polypropylene Glycol- and Polyethylene Glycol-Degrading Sphingopyxis macrogoltabida Strain EY-1.</title>
        <authorList>
            <person name="Ohtsubo Y."/>
            <person name="Nagata Y."/>
            <person name="Numata M."/>
            <person name="Tsuchikane K."/>
            <person name="Hosoyama A."/>
            <person name="Yamazoe A."/>
            <person name="Tsuda M."/>
            <person name="Fujita N."/>
            <person name="Kawai F."/>
        </authorList>
    </citation>
    <scope>NUCLEOTIDE SEQUENCE [LARGE SCALE GENOMIC DNA]</scope>
    <source>
        <strain evidence="7 8">EY-1</strain>
    </source>
</reference>
<dbReference type="PROSITE" id="PS51669">
    <property type="entry name" value="4FE4S_MOW_BIS_MGD"/>
    <property type="match status" value="1"/>
</dbReference>
<dbReference type="GO" id="GO:0051536">
    <property type="term" value="F:iron-sulfur cluster binding"/>
    <property type="evidence" value="ECO:0007669"/>
    <property type="project" value="UniProtKB-KW"/>
</dbReference>
<proteinExistence type="inferred from homology"/>
<dbReference type="AlphaFoldDB" id="A0A0N9UE60"/>
<evidence type="ECO:0000256" key="5">
    <source>
        <dbReference type="SAM" id="MobiDB-lite"/>
    </source>
</evidence>
<evidence type="ECO:0000256" key="3">
    <source>
        <dbReference type="ARBA" id="ARBA00023004"/>
    </source>
</evidence>
<dbReference type="KEGG" id="smag:AN936_15370"/>
<dbReference type="Gene3D" id="2.40.40.20">
    <property type="match status" value="1"/>
</dbReference>
<dbReference type="SUPFAM" id="SSF53706">
    <property type="entry name" value="Formate dehydrogenase/DMSO reductase, domains 1-3"/>
    <property type="match status" value="1"/>
</dbReference>
<dbReference type="GO" id="GO:0016491">
    <property type="term" value="F:oxidoreductase activity"/>
    <property type="evidence" value="ECO:0007669"/>
    <property type="project" value="InterPro"/>
</dbReference>
<evidence type="ECO:0000259" key="6">
    <source>
        <dbReference type="PROSITE" id="PS51669"/>
    </source>
</evidence>
<dbReference type="Gene3D" id="2.20.25.90">
    <property type="entry name" value="ADC-like domains"/>
    <property type="match status" value="1"/>
</dbReference>
<keyword evidence="4" id="KW-0411">Iron-sulfur</keyword>